<reference evidence="4 5" key="1">
    <citation type="submission" date="2016-01" db="EMBL/GenBank/DDBJ databases">
        <title>Whole genome sequencing of Bhargavaea cecembensis T14.</title>
        <authorList>
            <person name="Hong K.W."/>
        </authorList>
    </citation>
    <scope>NUCLEOTIDE SEQUENCE [LARGE SCALE GENOMIC DNA]</scope>
    <source>
        <strain evidence="4 5">T14</strain>
    </source>
</reference>
<gene>
    <name evidence="4" type="ORF">AV656_02195</name>
</gene>
<comment type="similarity">
    <text evidence="1 3">Belongs to the 5'(3')-deoxyribonucleotidase family.</text>
</comment>
<evidence type="ECO:0000313" key="4">
    <source>
        <dbReference type="EMBL" id="KZE40106.1"/>
    </source>
</evidence>
<evidence type="ECO:0000256" key="1">
    <source>
        <dbReference type="ARBA" id="ARBA00009589"/>
    </source>
</evidence>
<name>A0A163GEK5_9BACL</name>
<dbReference type="EMBL" id="LQNT01000001">
    <property type="protein sequence ID" value="KZE40106.1"/>
    <property type="molecule type" value="Genomic_DNA"/>
</dbReference>
<dbReference type="AlphaFoldDB" id="A0A163GEK5"/>
<evidence type="ECO:0000256" key="3">
    <source>
        <dbReference type="PIRNR" id="PIRNR021362"/>
    </source>
</evidence>
<organism evidence="4 5">
    <name type="scientific">Bhargavaea cecembensis</name>
    <dbReference type="NCBI Taxonomy" id="394098"/>
    <lineage>
        <taxon>Bacteria</taxon>
        <taxon>Bacillati</taxon>
        <taxon>Bacillota</taxon>
        <taxon>Bacilli</taxon>
        <taxon>Bacillales</taxon>
        <taxon>Caryophanaceae</taxon>
        <taxon>Bhargavaea</taxon>
    </lineage>
</organism>
<dbReference type="Proteomes" id="UP000076490">
    <property type="component" value="Unassembled WGS sequence"/>
</dbReference>
<dbReference type="EC" id="3.1.3.-" evidence="3"/>
<dbReference type="PIRSF" id="PIRSF021362">
    <property type="entry name" value="UCP021362_HAD"/>
    <property type="match status" value="1"/>
</dbReference>
<dbReference type="SUPFAM" id="SSF56784">
    <property type="entry name" value="HAD-like"/>
    <property type="match status" value="1"/>
</dbReference>
<comment type="caution">
    <text evidence="4">The sequence shown here is derived from an EMBL/GenBank/DDBJ whole genome shotgun (WGS) entry which is preliminary data.</text>
</comment>
<evidence type="ECO:0000313" key="5">
    <source>
        <dbReference type="Proteomes" id="UP000076490"/>
    </source>
</evidence>
<evidence type="ECO:0000256" key="2">
    <source>
        <dbReference type="ARBA" id="ARBA00022801"/>
    </source>
</evidence>
<dbReference type="InterPro" id="IPR052419">
    <property type="entry name" value="5_3-deoxyribonucleotidase-like"/>
</dbReference>
<keyword evidence="2 3" id="KW-0378">Hydrolase</keyword>
<accession>A0A163GEK5</accession>
<sequence>MTSLRLGIDIDGTVTSPSALLTHINRRFGKEFKLDDITDYSLTASFPMLDPKEFAAWFKEAEPEIYRTSPAHDFAGEILNKWNRLHELYYISARGLEVRDVTFSWFREHDIPYHHIELTGSHRKIEAAKQYDVEVFFEDKHDNAVDIHEEVGIPVLLFDAPYNRLPVPPGVIRVRDWREADNWIQKEFGTEKA</sequence>
<dbReference type="InterPro" id="IPR023214">
    <property type="entry name" value="HAD_sf"/>
</dbReference>
<dbReference type="InterPro" id="IPR009206">
    <property type="entry name" value="Nucleotidase_putative"/>
</dbReference>
<dbReference type="OrthoDB" id="2471595at2"/>
<dbReference type="InterPro" id="IPR036412">
    <property type="entry name" value="HAD-like_sf"/>
</dbReference>
<dbReference type="RefSeq" id="WP_063178364.1">
    <property type="nucleotide sequence ID" value="NZ_LQNT01000001.1"/>
</dbReference>
<proteinExistence type="inferred from homology"/>
<protein>
    <recommendedName>
        <fullName evidence="3">Nucleotidase</fullName>
        <ecNumber evidence="3">3.1.3.-</ecNumber>
    </recommendedName>
</protein>
<dbReference type="PANTHER" id="PTHR35134">
    <property type="entry name" value="NUCLEOTIDASE YQFW-RELATED"/>
    <property type="match status" value="1"/>
</dbReference>
<dbReference type="Gene3D" id="3.40.50.1000">
    <property type="entry name" value="HAD superfamily/HAD-like"/>
    <property type="match status" value="1"/>
</dbReference>
<dbReference type="PANTHER" id="PTHR35134:SF2">
    <property type="entry name" value="NUCLEOTIDASE YQFW-RELATED"/>
    <property type="match status" value="1"/>
</dbReference>
<dbReference type="GO" id="GO:0016787">
    <property type="term" value="F:hydrolase activity"/>
    <property type="evidence" value="ECO:0007669"/>
    <property type="project" value="UniProtKB-KW"/>
</dbReference>